<protein>
    <submittedName>
        <fullName evidence="1">4007_t:CDS:1</fullName>
    </submittedName>
</protein>
<evidence type="ECO:0000313" key="2">
    <source>
        <dbReference type="Proteomes" id="UP000789860"/>
    </source>
</evidence>
<name>A0ACA9N5A6_9GLOM</name>
<reference evidence="1" key="1">
    <citation type="submission" date="2021-06" db="EMBL/GenBank/DDBJ databases">
        <authorList>
            <person name="Kallberg Y."/>
            <person name="Tangrot J."/>
            <person name="Rosling A."/>
        </authorList>
    </citation>
    <scope>NUCLEOTIDE SEQUENCE</scope>
    <source>
        <strain evidence="1">AU212A</strain>
    </source>
</reference>
<proteinExistence type="predicted"/>
<sequence>NERKSKDKELILLQEEIMQIEITRIINKAEIEITEEKMQIADKLDS</sequence>
<comment type="caution">
    <text evidence="1">The sequence shown here is derived from an EMBL/GenBank/DDBJ whole genome shotgun (WGS) entry which is preliminary data.</text>
</comment>
<feature type="non-terminal residue" evidence="1">
    <location>
        <position position="1"/>
    </location>
</feature>
<gene>
    <name evidence="1" type="ORF">SCALOS_LOCUS8049</name>
</gene>
<accession>A0ACA9N5A6</accession>
<dbReference type="EMBL" id="CAJVPM010020118">
    <property type="protein sequence ID" value="CAG8633351.1"/>
    <property type="molecule type" value="Genomic_DNA"/>
</dbReference>
<organism evidence="1 2">
    <name type="scientific">Scutellospora calospora</name>
    <dbReference type="NCBI Taxonomy" id="85575"/>
    <lineage>
        <taxon>Eukaryota</taxon>
        <taxon>Fungi</taxon>
        <taxon>Fungi incertae sedis</taxon>
        <taxon>Mucoromycota</taxon>
        <taxon>Glomeromycotina</taxon>
        <taxon>Glomeromycetes</taxon>
        <taxon>Diversisporales</taxon>
        <taxon>Gigasporaceae</taxon>
        <taxon>Scutellospora</taxon>
    </lineage>
</organism>
<dbReference type="Proteomes" id="UP000789860">
    <property type="component" value="Unassembled WGS sequence"/>
</dbReference>
<keyword evidence="2" id="KW-1185">Reference proteome</keyword>
<evidence type="ECO:0000313" key="1">
    <source>
        <dbReference type="EMBL" id="CAG8633351.1"/>
    </source>
</evidence>